<evidence type="ECO:0000256" key="2">
    <source>
        <dbReference type="ARBA" id="ARBA00022649"/>
    </source>
</evidence>
<gene>
    <name evidence="3" type="ORF">E4N86_08920</name>
</gene>
<dbReference type="Proteomes" id="UP001056981">
    <property type="component" value="Chromosome"/>
</dbReference>
<dbReference type="AlphaFoldDB" id="A0A9Q9EXW6"/>
<dbReference type="PANTHER" id="PTHR35601:SF1">
    <property type="entry name" value="TOXIN RELE"/>
    <property type="match status" value="1"/>
</dbReference>
<comment type="similarity">
    <text evidence="1">Belongs to the RelE toxin family.</text>
</comment>
<dbReference type="PANTHER" id="PTHR35601">
    <property type="entry name" value="TOXIN RELE"/>
    <property type="match status" value="1"/>
</dbReference>
<dbReference type="SUPFAM" id="SSF143011">
    <property type="entry name" value="RelE-like"/>
    <property type="match status" value="1"/>
</dbReference>
<protein>
    <submittedName>
        <fullName evidence="3">Type II toxin-antitoxin system RelE/ParE family toxin</fullName>
    </submittedName>
</protein>
<dbReference type="InterPro" id="IPR007712">
    <property type="entry name" value="RelE/ParE_toxin"/>
</dbReference>
<reference evidence="3" key="1">
    <citation type="submission" date="2020-04" db="EMBL/GenBank/DDBJ databases">
        <title>Comparative genomics of oral phylogroup-2 Treponema strains.</title>
        <authorList>
            <person name="Zeng H."/>
            <person name="Chan Y.K."/>
            <person name="Watt R.M."/>
        </authorList>
    </citation>
    <scope>NUCLEOTIDE SEQUENCE</scope>
    <source>
        <strain evidence="3">OMZ 905</strain>
    </source>
</reference>
<dbReference type="EMBL" id="CP051635">
    <property type="protein sequence ID" value="UTD00812.1"/>
    <property type="molecule type" value="Genomic_DNA"/>
</dbReference>
<proteinExistence type="inferred from homology"/>
<evidence type="ECO:0000313" key="4">
    <source>
        <dbReference type="Proteomes" id="UP001056981"/>
    </source>
</evidence>
<dbReference type="RefSeq" id="WP_253698948.1">
    <property type="nucleotide sequence ID" value="NZ_CP051522.1"/>
</dbReference>
<evidence type="ECO:0000256" key="1">
    <source>
        <dbReference type="ARBA" id="ARBA00006226"/>
    </source>
</evidence>
<dbReference type="Pfam" id="PF05016">
    <property type="entry name" value="ParE_toxin"/>
    <property type="match status" value="1"/>
</dbReference>
<sequence>MKVVLTETFKKQLKKLDAAISKRVLDYLEQIELLDNPRSRGKALTSNLSGLWRYRVGDYRILCRICDDKLIITVIEIGHRSTVYR</sequence>
<dbReference type="InterPro" id="IPR035093">
    <property type="entry name" value="RelE/ParE_toxin_dom_sf"/>
</dbReference>
<keyword evidence="2" id="KW-1277">Toxin-antitoxin system</keyword>
<organism evidence="3 4">
    <name type="scientific">Treponema denticola</name>
    <dbReference type="NCBI Taxonomy" id="158"/>
    <lineage>
        <taxon>Bacteria</taxon>
        <taxon>Pseudomonadati</taxon>
        <taxon>Spirochaetota</taxon>
        <taxon>Spirochaetia</taxon>
        <taxon>Spirochaetales</taxon>
        <taxon>Treponemataceae</taxon>
        <taxon>Treponema</taxon>
    </lineage>
</organism>
<accession>A0A9Q9EXW6</accession>
<dbReference type="NCBIfam" id="TIGR02385">
    <property type="entry name" value="RelE_StbE"/>
    <property type="match status" value="1"/>
</dbReference>
<dbReference type="Gene3D" id="3.30.2310.20">
    <property type="entry name" value="RelE-like"/>
    <property type="match status" value="1"/>
</dbReference>
<evidence type="ECO:0000313" key="3">
    <source>
        <dbReference type="EMBL" id="UTD00812.1"/>
    </source>
</evidence>
<name>A0A9Q9EXW6_TREDN</name>